<gene>
    <name evidence="3" type="ORF">UFOVP1146_338</name>
    <name evidence="4" type="ORF">UFOVP1638_227</name>
    <name evidence="1" type="ORF">UFOVP812_251</name>
    <name evidence="2" type="ORF">UFOVP818_314</name>
</gene>
<dbReference type="EMBL" id="LR796758">
    <property type="protein sequence ID" value="CAB4163982.1"/>
    <property type="molecule type" value="Genomic_DNA"/>
</dbReference>
<sequence length="387" mass="44268">MTIPCGFYIVNNVSYFNKLQAIEASLASGHEILFDWNNSFWLAQNWLQEPTESLKDLYRIRAEQIRSKYEHVALCFSGGADSLNILKTFDANNIHIDEIICWHNHSLTNNWDSMMNGEITKVAIPVAQEYISRHPTTVLTLVDQLDAFKALLDQSNDDVISMMAYSTTPSSSSMFSGSWYCTLPIFKKMIDSGKSIGLVWGVEKTQIKMSPDDPTKYAFFGFNEYVQSIQIKNTLSDYRVSDEFFYWSADLPKLLIKQCHTLKNKLNQLSADFVDPNINPVTSLRRTHMKAKNGASVSLQTINIWLYEYWNFSYFTVGKPNGSMFLSEIDSWINTAVTTDHGAKWLTIATHYLMQYTKIAKISTNWKINKEFGSKTPALVTLSYLIE</sequence>
<evidence type="ECO:0000313" key="1">
    <source>
        <dbReference type="EMBL" id="CAB4163982.1"/>
    </source>
</evidence>
<evidence type="ECO:0000313" key="3">
    <source>
        <dbReference type="EMBL" id="CAB4186992.1"/>
    </source>
</evidence>
<organism evidence="2">
    <name type="scientific">uncultured Caudovirales phage</name>
    <dbReference type="NCBI Taxonomy" id="2100421"/>
    <lineage>
        <taxon>Viruses</taxon>
        <taxon>Duplodnaviria</taxon>
        <taxon>Heunggongvirae</taxon>
        <taxon>Uroviricota</taxon>
        <taxon>Caudoviricetes</taxon>
        <taxon>Peduoviridae</taxon>
        <taxon>Maltschvirus</taxon>
        <taxon>Maltschvirus maltsch</taxon>
    </lineage>
</organism>
<evidence type="ECO:0000313" key="2">
    <source>
        <dbReference type="EMBL" id="CAB4165778.1"/>
    </source>
</evidence>
<protein>
    <submittedName>
        <fullName evidence="2">Uncharacterized protein</fullName>
    </submittedName>
</protein>
<name>A0A6J5P984_9CAUD</name>
<dbReference type="EMBL" id="LR797099">
    <property type="protein sequence ID" value="CAB4186992.1"/>
    <property type="molecule type" value="Genomic_DNA"/>
</dbReference>
<reference evidence="2" key="1">
    <citation type="submission" date="2020-04" db="EMBL/GenBank/DDBJ databases">
        <authorList>
            <person name="Chiriac C."/>
            <person name="Salcher M."/>
            <person name="Ghai R."/>
            <person name="Kavagutti S V."/>
        </authorList>
    </citation>
    <scope>NUCLEOTIDE SEQUENCE</scope>
</reference>
<dbReference type="EMBL" id="LR796776">
    <property type="protein sequence ID" value="CAB4165778.1"/>
    <property type="molecule type" value="Genomic_DNA"/>
</dbReference>
<dbReference type="EMBL" id="LR797502">
    <property type="protein sequence ID" value="CAB4221252.1"/>
    <property type="molecule type" value="Genomic_DNA"/>
</dbReference>
<proteinExistence type="predicted"/>
<evidence type="ECO:0000313" key="4">
    <source>
        <dbReference type="EMBL" id="CAB4221252.1"/>
    </source>
</evidence>
<accession>A0A6J5P984</accession>